<keyword evidence="1" id="KW-0472">Membrane</keyword>
<reference evidence="5" key="1">
    <citation type="submission" date="2020-10" db="EMBL/GenBank/DDBJ databases">
        <authorList>
            <person name="Gilroy R."/>
        </authorList>
    </citation>
    <scope>NUCLEOTIDE SEQUENCE</scope>
    <source>
        <strain evidence="5">ChiSjej6B24-2974</strain>
    </source>
</reference>
<evidence type="ECO:0000259" key="3">
    <source>
        <dbReference type="Pfam" id="PF14620"/>
    </source>
</evidence>
<dbReference type="InterPro" id="IPR014239">
    <property type="entry name" value="YpeB_PepSY1-2"/>
</dbReference>
<dbReference type="InterPro" id="IPR025711">
    <property type="entry name" value="PepSY"/>
</dbReference>
<evidence type="ECO:0000259" key="2">
    <source>
        <dbReference type="Pfam" id="PF03413"/>
    </source>
</evidence>
<organism evidence="5 6">
    <name type="scientific">Candidatus Pullichristensenella stercorigallinarum</name>
    <dbReference type="NCBI Taxonomy" id="2840909"/>
    <lineage>
        <taxon>Bacteria</taxon>
        <taxon>Bacillati</taxon>
        <taxon>Bacillota</taxon>
        <taxon>Clostridia</taxon>
        <taxon>Candidatus Pullichristensenella</taxon>
    </lineage>
</organism>
<reference evidence="5" key="2">
    <citation type="journal article" date="2021" name="PeerJ">
        <title>Extensive microbial diversity within the chicken gut microbiome revealed by metagenomics and culture.</title>
        <authorList>
            <person name="Gilroy R."/>
            <person name="Ravi A."/>
            <person name="Getino M."/>
            <person name="Pursley I."/>
            <person name="Horton D.L."/>
            <person name="Alikhan N.F."/>
            <person name="Baker D."/>
            <person name="Gharbi K."/>
            <person name="Hall N."/>
            <person name="Watson M."/>
            <person name="Adriaenssens E.M."/>
            <person name="Foster-Nyarko E."/>
            <person name="Jarju S."/>
            <person name="Secka A."/>
            <person name="Antonio M."/>
            <person name="Oren A."/>
            <person name="Chaudhuri R.R."/>
            <person name="La Ragione R."/>
            <person name="Hildebrand F."/>
            <person name="Pallen M.J."/>
        </authorList>
    </citation>
    <scope>NUCLEOTIDE SEQUENCE</scope>
    <source>
        <strain evidence="5">ChiSjej6B24-2974</strain>
    </source>
</reference>
<dbReference type="Pfam" id="PF20769">
    <property type="entry name" value="YPEB_N"/>
    <property type="match status" value="1"/>
</dbReference>
<dbReference type="Pfam" id="PF14620">
    <property type="entry name" value="YPEB_PepSY1-2"/>
    <property type="match status" value="1"/>
</dbReference>
<name>A0A9D0ZLY2_9FIRM</name>
<evidence type="ECO:0000313" key="5">
    <source>
        <dbReference type="EMBL" id="HIQ82674.1"/>
    </source>
</evidence>
<feature type="domain" description="PepSY" evidence="2">
    <location>
        <begin position="371"/>
        <end position="429"/>
    </location>
</feature>
<evidence type="ECO:0000313" key="6">
    <source>
        <dbReference type="Proteomes" id="UP000824260"/>
    </source>
</evidence>
<dbReference type="EMBL" id="DVFZ01000059">
    <property type="protein sequence ID" value="HIQ82674.1"/>
    <property type="molecule type" value="Genomic_DNA"/>
</dbReference>
<feature type="domain" description="Sporulation protein YpeB PepSY1 and PepSY2" evidence="3">
    <location>
        <begin position="185"/>
        <end position="366"/>
    </location>
</feature>
<feature type="transmembrane region" description="Helical" evidence="1">
    <location>
        <begin position="12"/>
        <end position="31"/>
    </location>
</feature>
<keyword evidence="1" id="KW-0812">Transmembrane</keyword>
<evidence type="ECO:0000259" key="4">
    <source>
        <dbReference type="Pfam" id="PF20769"/>
    </source>
</evidence>
<dbReference type="GO" id="GO:0009847">
    <property type="term" value="P:spore germination"/>
    <property type="evidence" value="ECO:0007669"/>
    <property type="project" value="InterPro"/>
</dbReference>
<accession>A0A9D0ZLY2</accession>
<sequence length="443" mass="47368">MQASRLKDRDYVRAALLAACVLLVALVVLIFKQAADVRALSTRLNAVYQKAFYETCELMEGMSTNLRKLLVTGSAQQEQILLSEISRQAQGAQDNLAQLPLGEGAVSATIKFVNQAGDFATSLAGKLAGGAAVSDADYETIATLSETAGELSVGLGELLARYEAGEDVFAGDYTETGEESLYPLTNPATSYPTLLYDGPFSDAAGQTEYRALAGLEEVDQAGAERALRAFLGAEAVTGLRFENESSIPVDCYEFSVTANGYSLSAGVTKAGGQILYILPNEDVTDVTLTDEQAVASARAFLTARGYGDMQESYFSRYDGILTVNFAAVQDGVVLYPDLVKVQVSLRDGAIIGLEAGGYLRNHVQREFTLPALSEEDALARLGGRLTAQTARLCVIPENAEEYLCYEITASDASGEYLVYIDAQTGAEREILQVISDENGALVM</sequence>
<protein>
    <submittedName>
        <fullName evidence="5">Germination protein YpeB</fullName>
    </submittedName>
</protein>
<evidence type="ECO:0000256" key="1">
    <source>
        <dbReference type="SAM" id="Phobius"/>
    </source>
</evidence>
<proteinExistence type="predicted"/>
<dbReference type="Pfam" id="PF03413">
    <property type="entry name" value="PepSY"/>
    <property type="match status" value="1"/>
</dbReference>
<keyword evidence="1" id="KW-1133">Transmembrane helix</keyword>
<dbReference type="AlphaFoldDB" id="A0A9D0ZLY2"/>
<dbReference type="InterPro" id="IPR048402">
    <property type="entry name" value="YpeB_N"/>
</dbReference>
<dbReference type="Proteomes" id="UP000824260">
    <property type="component" value="Unassembled WGS sequence"/>
</dbReference>
<comment type="caution">
    <text evidence="5">The sequence shown here is derived from an EMBL/GenBank/DDBJ whole genome shotgun (WGS) entry which is preliminary data.</text>
</comment>
<feature type="domain" description="Sporulation protein YpeB N-terminal" evidence="4">
    <location>
        <begin position="38"/>
        <end position="165"/>
    </location>
</feature>
<gene>
    <name evidence="5" type="ORF">IAA52_06175</name>
</gene>